<feature type="transmembrane region" description="Helical" evidence="1">
    <location>
        <begin position="35"/>
        <end position="59"/>
    </location>
</feature>
<keyword evidence="3" id="KW-1185">Reference proteome</keyword>
<dbReference type="AlphaFoldDB" id="A0A498M084"/>
<dbReference type="EMBL" id="QBIY01013013">
    <property type="protein sequence ID" value="RXN13022.1"/>
    <property type="molecule type" value="Genomic_DNA"/>
</dbReference>
<proteinExistence type="predicted"/>
<dbReference type="Proteomes" id="UP000290572">
    <property type="component" value="Unassembled WGS sequence"/>
</dbReference>
<keyword evidence="1" id="KW-0472">Membrane</keyword>
<protein>
    <submittedName>
        <fullName evidence="2">Uncharacterized protein</fullName>
    </submittedName>
</protein>
<keyword evidence="1" id="KW-1133">Transmembrane helix</keyword>
<gene>
    <name evidence="2" type="ORF">ROHU_009916</name>
</gene>
<accession>A0A498M084</accession>
<keyword evidence="1" id="KW-0812">Transmembrane</keyword>
<evidence type="ECO:0000313" key="2">
    <source>
        <dbReference type="EMBL" id="RXN13022.1"/>
    </source>
</evidence>
<sequence length="127" mass="13596">MSDSSIIRTSSFKAGIRRAGTLHNKSTNTGLSPDAVAGIVVDVLCLVAAAVAVAAVVIYRHKISKLGSHRRLGLPAMIAVVVGVLLVAAVCCYCFKKQIISGRSVMCLHYYGGIKDIRFEIEKTYIT</sequence>
<organism evidence="2 3">
    <name type="scientific">Labeo rohita</name>
    <name type="common">Indian major carp</name>
    <name type="synonym">Cyprinus rohita</name>
    <dbReference type="NCBI Taxonomy" id="84645"/>
    <lineage>
        <taxon>Eukaryota</taxon>
        <taxon>Metazoa</taxon>
        <taxon>Chordata</taxon>
        <taxon>Craniata</taxon>
        <taxon>Vertebrata</taxon>
        <taxon>Euteleostomi</taxon>
        <taxon>Actinopterygii</taxon>
        <taxon>Neopterygii</taxon>
        <taxon>Teleostei</taxon>
        <taxon>Ostariophysi</taxon>
        <taxon>Cypriniformes</taxon>
        <taxon>Cyprinidae</taxon>
        <taxon>Labeoninae</taxon>
        <taxon>Labeonini</taxon>
        <taxon>Labeo</taxon>
    </lineage>
</organism>
<feature type="transmembrane region" description="Helical" evidence="1">
    <location>
        <begin position="71"/>
        <end position="90"/>
    </location>
</feature>
<comment type="caution">
    <text evidence="2">The sequence shown here is derived from an EMBL/GenBank/DDBJ whole genome shotgun (WGS) entry which is preliminary data.</text>
</comment>
<name>A0A498M084_LABRO</name>
<reference evidence="2 3" key="1">
    <citation type="submission" date="2018-03" db="EMBL/GenBank/DDBJ databases">
        <title>Draft genome sequence of Rohu Carp (Labeo rohita).</title>
        <authorList>
            <person name="Das P."/>
            <person name="Kushwaha B."/>
            <person name="Joshi C.G."/>
            <person name="Kumar D."/>
            <person name="Nagpure N.S."/>
            <person name="Sahoo L."/>
            <person name="Das S.P."/>
            <person name="Bit A."/>
            <person name="Patnaik S."/>
            <person name="Meher P.K."/>
            <person name="Jayasankar P."/>
            <person name="Koringa P.G."/>
            <person name="Patel N.V."/>
            <person name="Hinsu A.T."/>
            <person name="Kumar R."/>
            <person name="Pandey M."/>
            <person name="Agarwal S."/>
            <person name="Srivastava S."/>
            <person name="Singh M."/>
            <person name="Iquebal M.A."/>
            <person name="Jaiswal S."/>
            <person name="Angadi U.B."/>
            <person name="Kumar N."/>
            <person name="Raza M."/>
            <person name="Shah T.M."/>
            <person name="Rai A."/>
            <person name="Jena J.K."/>
        </authorList>
    </citation>
    <scope>NUCLEOTIDE SEQUENCE [LARGE SCALE GENOMIC DNA]</scope>
    <source>
        <strain evidence="2">DASCIFA01</strain>
        <tissue evidence="2">Testis</tissue>
    </source>
</reference>
<evidence type="ECO:0000256" key="1">
    <source>
        <dbReference type="SAM" id="Phobius"/>
    </source>
</evidence>
<evidence type="ECO:0000313" key="3">
    <source>
        <dbReference type="Proteomes" id="UP000290572"/>
    </source>
</evidence>